<accession>A0A1S6IM72</accession>
<keyword evidence="2" id="KW-0812">Transmembrane</keyword>
<feature type="transmembrane region" description="Helical" evidence="2">
    <location>
        <begin position="25"/>
        <end position="43"/>
    </location>
</feature>
<dbReference type="AlphaFoldDB" id="A0A1S6IM72"/>
<feature type="region of interest" description="Disordered" evidence="1">
    <location>
        <begin position="1"/>
        <end position="20"/>
    </location>
</feature>
<dbReference type="Proteomes" id="UP000188993">
    <property type="component" value="Chromosome"/>
</dbReference>
<dbReference type="RefSeq" id="WP_062468014.1">
    <property type="nucleotide sequence ID" value="NZ_BBYN01000005.1"/>
</dbReference>
<keyword evidence="4" id="KW-1185">Reference proteome</keyword>
<evidence type="ECO:0000313" key="3">
    <source>
        <dbReference type="EMBL" id="AQS52626.1"/>
    </source>
</evidence>
<dbReference type="STRING" id="708126.BW727_100218"/>
<organism evidence="3 4">
    <name type="scientific">Jeotgalibaca dankookensis</name>
    <dbReference type="NCBI Taxonomy" id="708126"/>
    <lineage>
        <taxon>Bacteria</taxon>
        <taxon>Bacillati</taxon>
        <taxon>Bacillota</taxon>
        <taxon>Bacilli</taxon>
        <taxon>Lactobacillales</taxon>
        <taxon>Carnobacteriaceae</taxon>
        <taxon>Jeotgalibaca</taxon>
    </lineage>
</organism>
<keyword evidence="2" id="KW-1133">Transmembrane helix</keyword>
<keyword evidence="2" id="KW-0472">Membrane</keyword>
<sequence length="85" mass="10101">MEKKTAKERLEYMKPKPENESPKRTWLYIFIGIVLIFGLTYLFQEFNDAPSETIDPSSFQQLDNEVQEMKETILELEQRVEDLEA</sequence>
<proteinExistence type="predicted"/>
<evidence type="ECO:0000313" key="4">
    <source>
        <dbReference type="Proteomes" id="UP000188993"/>
    </source>
</evidence>
<dbReference type="KEGG" id="jda:BW727_100218"/>
<reference evidence="3 4" key="1">
    <citation type="journal article" date="2014" name="Int. J. Syst. Evol. Microbiol.">
        <title>Jeotgalibaca dankookensis gen. nov., sp. nov., a member of the family Carnobacteriaceae, isolated from seujeot (Korean traditional food).</title>
        <authorList>
            <person name="Lee D.G."/>
            <person name="Trujillo M.E."/>
            <person name="Kang H."/>
            <person name="Ahn T.Y."/>
        </authorList>
    </citation>
    <scope>NUCLEOTIDE SEQUENCE [LARGE SCALE GENOMIC DNA]</scope>
    <source>
        <strain evidence="3 4">EX-07</strain>
    </source>
</reference>
<dbReference type="OrthoDB" id="2166218at2"/>
<dbReference type="EMBL" id="CP019728">
    <property type="protein sequence ID" value="AQS52626.1"/>
    <property type="molecule type" value="Genomic_DNA"/>
</dbReference>
<evidence type="ECO:0000256" key="2">
    <source>
        <dbReference type="SAM" id="Phobius"/>
    </source>
</evidence>
<name>A0A1S6IM72_9LACT</name>
<evidence type="ECO:0000256" key="1">
    <source>
        <dbReference type="SAM" id="MobiDB-lite"/>
    </source>
</evidence>
<gene>
    <name evidence="3" type="ORF">BW727_100218</name>
</gene>
<protein>
    <submittedName>
        <fullName evidence="3">Uncharacterized protein</fullName>
    </submittedName>
</protein>